<dbReference type="OrthoDB" id="203264at2157"/>
<reference evidence="1 2" key="1">
    <citation type="journal article" date="2014" name="PLoS Genet.">
        <title>Phylogenetically driven sequencing of extremely halophilic archaea reveals strategies for static and dynamic osmo-response.</title>
        <authorList>
            <person name="Becker E.A."/>
            <person name="Seitzer P.M."/>
            <person name="Tritt A."/>
            <person name="Larsen D."/>
            <person name="Krusor M."/>
            <person name="Yao A.I."/>
            <person name="Wu D."/>
            <person name="Madern D."/>
            <person name="Eisen J.A."/>
            <person name="Darling A.E."/>
            <person name="Facciotti M.T."/>
        </authorList>
    </citation>
    <scope>NUCLEOTIDE SEQUENCE [LARGE SCALE GENOMIC DNA]</scope>
    <source>
        <strain evidence="1 2">JCM 12255</strain>
    </source>
</reference>
<dbReference type="eggNOG" id="ENOG502N5D0">
    <property type="taxonomic scope" value="Archaea"/>
</dbReference>
<comment type="caution">
    <text evidence="1">The sequence shown here is derived from an EMBL/GenBank/DDBJ whole genome shotgun (WGS) entry which is preliminary data.</text>
</comment>
<evidence type="ECO:0000313" key="2">
    <source>
        <dbReference type="Proteomes" id="UP000011602"/>
    </source>
</evidence>
<organism evidence="1 2">
    <name type="scientific">Natronolimnohabitans innermongolicus JCM 12255</name>
    <dbReference type="NCBI Taxonomy" id="1227499"/>
    <lineage>
        <taxon>Archaea</taxon>
        <taxon>Methanobacteriati</taxon>
        <taxon>Methanobacteriota</taxon>
        <taxon>Stenosarchaea group</taxon>
        <taxon>Halobacteria</taxon>
        <taxon>Halobacteriales</taxon>
        <taxon>Natrialbaceae</taxon>
        <taxon>Natronolimnohabitans</taxon>
    </lineage>
</organism>
<proteinExistence type="predicted"/>
<dbReference type="STRING" id="1227499.C493_16721"/>
<protein>
    <submittedName>
        <fullName evidence="1">Uncharacterized protein</fullName>
    </submittedName>
</protein>
<dbReference type="Proteomes" id="UP000011602">
    <property type="component" value="Unassembled WGS sequence"/>
</dbReference>
<gene>
    <name evidence="1" type="ORF">C493_16721</name>
</gene>
<dbReference type="EMBL" id="AOHZ01000080">
    <property type="protein sequence ID" value="ELY52023.1"/>
    <property type="molecule type" value="Genomic_DNA"/>
</dbReference>
<name>L9WUN0_9EURY</name>
<dbReference type="RefSeq" id="WP_007260606.1">
    <property type="nucleotide sequence ID" value="NZ_AOHZ01000080.1"/>
</dbReference>
<accession>L9WUN0</accession>
<keyword evidence="2" id="KW-1185">Reference proteome</keyword>
<evidence type="ECO:0000313" key="1">
    <source>
        <dbReference type="EMBL" id="ELY52023.1"/>
    </source>
</evidence>
<dbReference type="AlphaFoldDB" id="L9WUN0"/>
<sequence length="110" mass="11912">MTARDTVTELIAEGTLRVDVPVDRGDELAIGAQDVLESLPVVRYADVREIVDVDAGEGGLSVAVDCRLTLHLEGTAADVAAVRDSLLELDRVLGIDRLEAVDGPYRIERW</sequence>